<accession>A0A8H3IGF4</accession>
<dbReference type="PANTHER" id="PTHR12736">
    <property type="entry name" value="LANC-LIKE PROTEIN"/>
    <property type="match status" value="1"/>
</dbReference>
<dbReference type="Proteomes" id="UP000664169">
    <property type="component" value="Unassembled WGS sequence"/>
</dbReference>
<dbReference type="AlphaFoldDB" id="A0A8H3IGF4"/>
<dbReference type="PRINTS" id="PR01950">
    <property type="entry name" value="LANCSUPER"/>
</dbReference>
<gene>
    <name evidence="2" type="ORF">GOMPHAMPRED_001906</name>
</gene>
<dbReference type="PANTHER" id="PTHR12736:SF7">
    <property type="entry name" value="LANC-LIKE PROTEIN 3"/>
    <property type="match status" value="1"/>
</dbReference>
<name>A0A8H3IGF4_9LECA</name>
<sequence length="365" mass="40786">MALQADAKLPKEALLTEALNRILEDQPPQEAYGPEVRGLFSGPTSLAYLFLNVSAERPELLINSYNAMYWSKAYLSGERTSLTFEPDKRCGVSSEVLAYLALRAVVYKDNTLVEAFHEKVIEVLSTPTEPEWIYGRAGTLYLTRLICHWFPESSTILSESIAKLRASLVKEGPNWMFYGLQDIGAAHGSIGIITQIILSSPLPEERQVLQTWLIRLLNLQMSNGNWPYSENNDKGHVQFCHGAPGFVQGLLSIRNSFPDLHNEIDQAIKKANDLIEQSLILQKEPNLCHGSFGNGLCLPLDRRDKFLFHATPDMVKTAKENDPSVFLKANFGQESSLLAAYWPGAAWTWLVSQKEDAGIIGFNDV</sequence>
<feature type="binding site" evidence="1">
    <location>
        <position position="288"/>
    </location>
    <ligand>
        <name>Zn(2+)</name>
        <dbReference type="ChEBI" id="CHEBI:29105"/>
    </ligand>
</feature>
<evidence type="ECO:0000256" key="1">
    <source>
        <dbReference type="PIRSR" id="PIRSR607822-1"/>
    </source>
</evidence>
<dbReference type="CDD" id="cd04794">
    <property type="entry name" value="euk_LANCL"/>
    <property type="match status" value="1"/>
</dbReference>
<dbReference type="GO" id="GO:0046872">
    <property type="term" value="F:metal ion binding"/>
    <property type="evidence" value="ECO:0007669"/>
    <property type="project" value="UniProtKB-KW"/>
</dbReference>
<dbReference type="GO" id="GO:0031179">
    <property type="term" value="P:peptide modification"/>
    <property type="evidence" value="ECO:0007669"/>
    <property type="project" value="InterPro"/>
</dbReference>
<keyword evidence="1" id="KW-0479">Metal-binding</keyword>
<keyword evidence="1" id="KW-0862">Zinc</keyword>
<keyword evidence="3" id="KW-1185">Reference proteome</keyword>
<dbReference type="EMBL" id="CAJPDQ010000015">
    <property type="protein sequence ID" value="CAF9919870.1"/>
    <property type="molecule type" value="Genomic_DNA"/>
</dbReference>
<dbReference type="Pfam" id="PF05147">
    <property type="entry name" value="LANC_like"/>
    <property type="match status" value="1"/>
</dbReference>
<reference evidence="2" key="1">
    <citation type="submission" date="2021-03" db="EMBL/GenBank/DDBJ databases">
        <authorList>
            <person name="Tagirdzhanova G."/>
        </authorList>
    </citation>
    <scope>NUCLEOTIDE SEQUENCE</scope>
</reference>
<dbReference type="OrthoDB" id="10257263at2759"/>
<dbReference type="InterPro" id="IPR012341">
    <property type="entry name" value="6hp_glycosidase-like_sf"/>
</dbReference>
<dbReference type="GO" id="GO:0005886">
    <property type="term" value="C:plasma membrane"/>
    <property type="evidence" value="ECO:0007669"/>
    <property type="project" value="TreeGrafter"/>
</dbReference>
<proteinExistence type="predicted"/>
<dbReference type="SMART" id="SM01260">
    <property type="entry name" value="LANC_like"/>
    <property type="match status" value="1"/>
</dbReference>
<feature type="binding site" evidence="1">
    <location>
        <position position="240"/>
    </location>
    <ligand>
        <name>Zn(2+)</name>
        <dbReference type="ChEBI" id="CHEBI:29105"/>
    </ligand>
</feature>
<dbReference type="GO" id="GO:0005975">
    <property type="term" value="P:carbohydrate metabolic process"/>
    <property type="evidence" value="ECO:0007669"/>
    <property type="project" value="InterPro"/>
</dbReference>
<dbReference type="InterPro" id="IPR007822">
    <property type="entry name" value="LANC-like"/>
</dbReference>
<feature type="binding site" evidence="1">
    <location>
        <position position="289"/>
    </location>
    <ligand>
        <name>Zn(2+)</name>
        <dbReference type="ChEBI" id="CHEBI:29105"/>
    </ligand>
</feature>
<protein>
    <submittedName>
        <fullName evidence="2">Uncharacterized protein</fullName>
    </submittedName>
</protein>
<comment type="caution">
    <text evidence="2">The sequence shown here is derived from an EMBL/GenBank/DDBJ whole genome shotgun (WGS) entry which is preliminary data.</text>
</comment>
<evidence type="ECO:0000313" key="2">
    <source>
        <dbReference type="EMBL" id="CAF9919870.1"/>
    </source>
</evidence>
<evidence type="ECO:0000313" key="3">
    <source>
        <dbReference type="Proteomes" id="UP000664169"/>
    </source>
</evidence>
<dbReference type="SUPFAM" id="SSF158745">
    <property type="entry name" value="LanC-like"/>
    <property type="match status" value="1"/>
</dbReference>
<organism evidence="2 3">
    <name type="scientific">Gomphillus americanus</name>
    <dbReference type="NCBI Taxonomy" id="1940652"/>
    <lineage>
        <taxon>Eukaryota</taxon>
        <taxon>Fungi</taxon>
        <taxon>Dikarya</taxon>
        <taxon>Ascomycota</taxon>
        <taxon>Pezizomycotina</taxon>
        <taxon>Lecanoromycetes</taxon>
        <taxon>OSLEUM clade</taxon>
        <taxon>Ostropomycetidae</taxon>
        <taxon>Ostropales</taxon>
        <taxon>Graphidaceae</taxon>
        <taxon>Gomphilloideae</taxon>
        <taxon>Gomphillus</taxon>
    </lineage>
</organism>
<dbReference type="Gene3D" id="1.50.10.10">
    <property type="match status" value="1"/>
</dbReference>